<organism evidence="11 12">
    <name type="scientific">Candidatus Karelsulcia muelleri PSPU</name>
    <dbReference type="NCBI Taxonomy" id="1189303"/>
    <lineage>
        <taxon>Bacteria</taxon>
        <taxon>Pseudomonadati</taxon>
        <taxon>Bacteroidota</taxon>
        <taxon>Flavobacteriia</taxon>
        <taxon>Flavobacteriales</taxon>
        <taxon>Candidatus Karelsulcia</taxon>
    </lineage>
</organism>
<dbReference type="InterPro" id="IPR006073">
    <property type="entry name" value="GTP-bd"/>
</dbReference>
<keyword evidence="7 8" id="KW-0342">GTP-binding</keyword>
<dbReference type="GO" id="GO:0042254">
    <property type="term" value="P:ribosome biogenesis"/>
    <property type="evidence" value="ECO:0007669"/>
    <property type="project" value="UniProtKB-UniRule"/>
</dbReference>
<comment type="similarity">
    <text evidence="1 8">Belongs to the TRAFAC class OBG-HflX-like GTPase superfamily. OBG GTPase family.</text>
</comment>
<sequence length="326" mass="36817">MINKFIDFIKIYCKSGNGGSGLIHFRREKFINKGGPDGGDGGKGGNVIIKGNNQLYTISHLKYKKHNIAENGKNGGINRITGSNGKDCIIEVPIGTIIKDEYKNIIMEILNHNEKKILLYGGKGGKGNWHFKNAICQAPFYSEKGKIVKEFCFFLELKILADVGIIGFPNSGKSTLISIITSSKPKISNYPFTTLNPNIGILNYKKFKKLVIADIPGIIKGASKGKGLGFKFMKHIQRNRIILIMISCEEKNYIKEYNIILNELNFFDKKILNKKRLLLISKSDHLDNELKYEIINKLKKNEKYIFISSFSKEGLDELINYICNII</sequence>
<dbReference type="FunFam" id="2.70.210.12:FF:000001">
    <property type="entry name" value="GTPase Obg"/>
    <property type="match status" value="1"/>
</dbReference>
<dbReference type="InterPro" id="IPR031167">
    <property type="entry name" value="G_OBG"/>
</dbReference>
<dbReference type="PIRSF" id="PIRSF002401">
    <property type="entry name" value="GTP_bd_Obg/CgtA"/>
    <property type="match status" value="1"/>
</dbReference>
<dbReference type="SUPFAM" id="SSF82051">
    <property type="entry name" value="Obg GTP-binding protein N-terminal domain"/>
    <property type="match status" value="1"/>
</dbReference>
<dbReference type="Pfam" id="PF01926">
    <property type="entry name" value="MMR_HSR1"/>
    <property type="match status" value="1"/>
</dbReference>
<evidence type="ECO:0000256" key="1">
    <source>
        <dbReference type="ARBA" id="ARBA00007699"/>
    </source>
</evidence>
<evidence type="ECO:0000313" key="11">
    <source>
        <dbReference type="EMBL" id="BAO66346.1"/>
    </source>
</evidence>
<evidence type="ECO:0000256" key="3">
    <source>
        <dbReference type="ARBA" id="ARBA00022723"/>
    </source>
</evidence>
<feature type="binding site" evidence="8">
    <location>
        <begin position="167"/>
        <end position="174"/>
    </location>
    <ligand>
        <name>GTP</name>
        <dbReference type="ChEBI" id="CHEBI:37565"/>
    </ligand>
</feature>
<evidence type="ECO:0000256" key="8">
    <source>
        <dbReference type="HAMAP-Rule" id="MF_01454"/>
    </source>
</evidence>
<dbReference type="PRINTS" id="PR00326">
    <property type="entry name" value="GTP1OBG"/>
</dbReference>
<dbReference type="NCBIfam" id="NF008956">
    <property type="entry name" value="PRK12299.1"/>
    <property type="match status" value="1"/>
</dbReference>
<dbReference type="InterPro" id="IPR006169">
    <property type="entry name" value="GTP1_OBG_dom"/>
</dbReference>
<evidence type="ECO:0000259" key="10">
    <source>
        <dbReference type="PROSITE" id="PS51883"/>
    </source>
</evidence>
<dbReference type="Proteomes" id="UP000031659">
    <property type="component" value="Chromosome"/>
</dbReference>
<dbReference type="InterPro" id="IPR006074">
    <property type="entry name" value="GTP1-OBG_CS"/>
</dbReference>
<dbReference type="InterPro" id="IPR045086">
    <property type="entry name" value="OBG_GTPase"/>
</dbReference>
<dbReference type="Gene3D" id="2.70.210.12">
    <property type="entry name" value="GTP1/OBG domain"/>
    <property type="match status" value="1"/>
</dbReference>
<dbReference type="GO" id="GO:0003924">
    <property type="term" value="F:GTPase activity"/>
    <property type="evidence" value="ECO:0007669"/>
    <property type="project" value="UniProtKB-UniRule"/>
</dbReference>
<dbReference type="PANTHER" id="PTHR11702">
    <property type="entry name" value="DEVELOPMENTALLY REGULATED GTP-BINDING PROTEIN-RELATED"/>
    <property type="match status" value="1"/>
</dbReference>
<dbReference type="PANTHER" id="PTHR11702:SF31">
    <property type="entry name" value="MITOCHONDRIAL RIBOSOME-ASSOCIATED GTPASE 2"/>
    <property type="match status" value="1"/>
</dbReference>
<dbReference type="Gene3D" id="3.40.50.300">
    <property type="entry name" value="P-loop containing nucleotide triphosphate hydrolases"/>
    <property type="match status" value="1"/>
</dbReference>
<dbReference type="InterPro" id="IPR014100">
    <property type="entry name" value="GTP-bd_Obg/CgtA"/>
</dbReference>
<keyword evidence="6 8" id="KW-0460">Magnesium</keyword>
<evidence type="ECO:0000256" key="7">
    <source>
        <dbReference type="ARBA" id="ARBA00023134"/>
    </source>
</evidence>
<comment type="subcellular location">
    <subcellularLocation>
        <location evidence="8">Cytoplasm</location>
    </subcellularLocation>
</comment>
<comment type="function">
    <text evidence="8">An essential GTPase which binds GTP, GDP and possibly (p)ppGpp with moderate affinity, with high nucleotide exchange rates and a fairly low GTP hydrolysis rate. Plays a role in control of the cell cycle, stress response, ribosome biogenesis and in those bacteria that undergo differentiation, in morphogenesis control.</text>
</comment>
<dbReference type="GO" id="GO:0000287">
    <property type="term" value="F:magnesium ion binding"/>
    <property type="evidence" value="ECO:0007669"/>
    <property type="project" value="InterPro"/>
</dbReference>
<evidence type="ECO:0000256" key="2">
    <source>
        <dbReference type="ARBA" id="ARBA00022490"/>
    </source>
</evidence>
<protein>
    <recommendedName>
        <fullName evidence="8">GTPase Obg</fullName>
        <ecNumber evidence="8">3.6.5.-</ecNumber>
    </recommendedName>
    <alternativeName>
        <fullName evidence="8">GTP-binding protein Obg</fullName>
    </alternativeName>
</protein>
<dbReference type="GO" id="GO:0043022">
    <property type="term" value="F:ribosome binding"/>
    <property type="evidence" value="ECO:0007669"/>
    <property type="project" value="UniProtKB-ARBA"/>
</dbReference>
<feature type="binding site" evidence="8">
    <location>
        <begin position="281"/>
        <end position="284"/>
    </location>
    <ligand>
        <name>GTP</name>
        <dbReference type="ChEBI" id="CHEBI:37565"/>
    </ligand>
</feature>
<feature type="binding site" evidence="8">
    <location>
        <position position="174"/>
    </location>
    <ligand>
        <name>Mg(2+)</name>
        <dbReference type="ChEBI" id="CHEBI:18420"/>
    </ligand>
</feature>
<reference evidence="11 12" key="1">
    <citation type="journal article" date="2014" name="ISME J.">
        <title>Swapping symbionts in spittlebugs: evolutionary replacement of a reduced genome symbiont.</title>
        <authorList>
            <person name="Koga R."/>
            <person name="Moran N.A."/>
        </authorList>
    </citation>
    <scope>NUCLEOTIDE SEQUENCE [LARGE SCALE GENOMIC DNA]</scope>
    <source>
        <strain evidence="11 12">PSPU</strain>
    </source>
</reference>
<feature type="domain" description="Obg" evidence="10">
    <location>
        <begin position="3"/>
        <end position="160"/>
    </location>
</feature>
<dbReference type="InterPro" id="IPR036726">
    <property type="entry name" value="GTP1_OBG_dom_sf"/>
</dbReference>
<dbReference type="AlphaFoldDB" id="A0AAD1AZH9"/>
<dbReference type="InterPro" id="IPR027417">
    <property type="entry name" value="P-loop_NTPase"/>
</dbReference>
<dbReference type="EMBL" id="AP013293">
    <property type="protein sequence ID" value="BAO66346.1"/>
    <property type="molecule type" value="Genomic_DNA"/>
</dbReference>
<dbReference type="RefSeq" id="WP_041093954.1">
    <property type="nucleotide sequence ID" value="NZ_AP013293.1"/>
</dbReference>
<dbReference type="CDD" id="cd01898">
    <property type="entry name" value="Obg"/>
    <property type="match status" value="1"/>
</dbReference>
<feature type="domain" description="OBG-type G" evidence="9">
    <location>
        <begin position="161"/>
        <end position="326"/>
    </location>
</feature>
<evidence type="ECO:0000256" key="6">
    <source>
        <dbReference type="ARBA" id="ARBA00022842"/>
    </source>
</evidence>
<keyword evidence="4 8" id="KW-0547">Nucleotide-binding</keyword>
<keyword evidence="3 8" id="KW-0479">Metal-binding</keyword>
<feature type="binding site" evidence="8">
    <location>
        <begin position="192"/>
        <end position="196"/>
    </location>
    <ligand>
        <name>GTP</name>
        <dbReference type="ChEBI" id="CHEBI:37565"/>
    </ligand>
</feature>
<feature type="binding site" evidence="8">
    <location>
        <begin position="214"/>
        <end position="217"/>
    </location>
    <ligand>
        <name>GTP</name>
        <dbReference type="ChEBI" id="CHEBI:37565"/>
    </ligand>
</feature>
<evidence type="ECO:0000256" key="4">
    <source>
        <dbReference type="ARBA" id="ARBA00022741"/>
    </source>
</evidence>
<dbReference type="Pfam" id="PF01018">
    <property type="entry name" value="GTP1_OBG"/>
    <property type="match status" value="1"/>
</dbReference>
<evidence type="ECO:0000256" key="5">
    <source>
        <dbReference type="ARBA" id="ARBA00022801"/>
    </source>
</evidence>
<evidence type="ECO:0000313" key="12">
    <source>
        <dbReference type="Proteomes" id="UP000031659"/>
    </source>
</evidence>
<dbReference type="PROSITE" id="PS51710">
    <property type="entry name" value="G_OBG"/>
    <property type="match status" value="1"/>
</dbReference>
<evidence type="ECO:0000259" key="9">
    <source>
        <dbReference type="PROSITE" id="PS51710"/>
    </source>
</evidence>
<comment type="subunit">
    <text evidence="8">Monomer.</text>
</comment>
<dbReference type="NCBIfam" id="TIGR02729">
    <property type="entry name" value="Obg_CgtA"/>
    <property type="match status" value="1"/>
</dbReference>
<keyword evidence="2 8" id="KW-0963">Cytoplasm</keyword>
<feature type="binding site" evidence="8">
    <location>
        <position position="194"/>
    </location>
    <ligand>
        <name>Mg(2+)</name>
        <dbReference type="ChEBI" id="CHEBI:18420"/>
    </ligand>
</feature>
<dbReference type="GO" id="GO:0005737">
    <property type="term" value="C:cytoplasm"/>
    <property type="evidence" value="ECO:0007669"/>
    <property type="project" value="UniProtKB-SubCell"/>
</dbReference>
<gene>
    <name evidence="8" type="primary">obg</name>
    <name evidence="11" type="ORF">SMPSPU_195</name>
</gene>
<accession>A0AAD1AZH9</accession>
<dbReference type="KEGG" id="smup:SMPSPU_195"/>
<dbReference type="HAMAP" id="MF_01454">
    <property type="entry name" value="GTPase_Obg"/>
    <property type="match status" value="1"/>
</dbReference>
<feature type="binding site" evidence="8">
    <location>
        <begin position="308"/>
        <end position="310"/>
    </location>
    <ligand>
        <name>GTP</name>
        <dbReference type="ChEBI" id="CHEBI:37565"/>
    </ligand>
</feature>
<proteinExistence type="inferred from homology"/>
<dbReference type="SUPFAM" id="SSF52540">
    <property type="entry name" value="P-loop containing nucleoside triphosphate hydrolases"/>
    <property type="match status" value="1"/>
</dbReference>
<dbReference type="PROSITE" id="PS00905">
    <property type="entry name" value="GTP1_OBG"/>
    <property type="match status" value="1"/>
</dbReference>
<dbReference type="PROSITE" id="PS51883">
    <property type="entry name" value="OBG"/>
    <property type="match status" value="1"/>
</dbReference>
<dbReference type="EC" id="3.6.5.-" evidence="8"/>
<comment type="cofactor">
    <cofactor evidence="8">
        <name>Mg(2+)</name>
        <dbReference type="ChEBI" id="CHEBI:18420"/>
    </cofactor>
</comment>
<name>A0AAD1AZH9_9FLAO</name>
<keyword evidence="5 8" id="KW-0378">Hydrolase</keyword>
<dbReference type="GO" id="GO:0005525">
    <property type="term" value="F:GTP binding"/>
    <property type="evidence" value="ECO:0007669"/>
    <property type="project" value="UniProtKB-UniRule"/>
</dbReference>